<dbReference type="Pfam" id="PF00440">
    <property type="entry name" value="TetR_N"/>
    <property type="match status" value="1"/>
</dbReference>
<evidence type="ECO:0000256" key="4">
    <source>
        <dbReference type="PROSITE-ProRule" id="PRU00335"/>
    </source>
</evidence>
<organism evidence="6 7">
    <name type="scientific">Amycolatopsis acidicola</name>
    <dbReference type="NCBI Taxonomy" id="2596893"/>
    <lineage>
        <taxon>Bacteria</taxon>
        <taxon>Bacillati</taxon>
        <taxon>Actinomycetota</taxon>
        <taxon>Actinomycetes</taxon>
        <taxon>Pseudonocardiales</taxon>
        <taxon>Pseudonocardiaceae</taxon>
        <taxon>Amycolatopsis</taxon>
    </lineage>
</organism>
<keyword evidence="7" id="KW-1185">Reference proteome</keyword>
<feature type="domain" description="HTH tetR-type" evidence="5">
    <location>
        <begin position="4"/>
        <end position="64"/>
    </location>
</feature>
<dbReference type="PROSITE" id="PS50977">
    <property type="entry name" value="HTH_TETR_2"/>
    <property type="match status" value="1"/>
</dbReference>
<dbReference type="PANTHER" id="PTHR30055">
    <property type="entry name" value="HTH-TYPE TRANSCRIPTIONAL REGULATOR RUTR"/>
    <property type="match status" value="1"/>
</dbReference>
<dbReference type="Pfam" id="PF13305">
    <property type="entry name" value="TetR_C_33"/>
    <property type="match status" value="1"/>
</dbReference>
<dbReference type="EMBL" id="VMNW02000064">
    <property type="protein sequence ID" value="KAA9154597.1"/>
    <property type="molecule type" value="Genomic_DNA"/>
</dbReference>
<dbReference type="AlphaFoldDB" id="A0A5N0UTN5"/>
<proteinExistence type="predicted"/>
<dbReference type="GO" id="GO:0003700">
    <property type="term" value="F:DNA-binding transcription factor activity"/>
    <property type="evidence" value="ECO:0007669"/>
    <property type="project" value="TreeGrafter"/>
</dbReference>
<dbReference type="OrthoDB" id="3173376at2"/>
<keyword evidence="2 4" id="KW-0238">DNA-binding</keyword>
<evidence type="ECO:0000256" key="2">
    <source>
        <dbReference type="ARBA" id="ARBA00023125"/>
    </source>
</evidence>
<dbReference type="InterPro" id="IPR025996">
    <property type="entry name" value="MT1864/Rv1816-like_C"/>
</dbReference>
<accession>A0A5N0UTN5</accession>
<keyword evidence="1" id="KW-0805">Transcription regulation</keyword>
<gene>
    <name evidence="6" type="ORF">FPZ12_031745</name>
</gene>
<dbReference type="Gene3D" id="1.10.357.10">
    <property type="entry name" value="Tetracycline Repressor, domain 2"/>
    <property type="match status" value="1"/>
</dbReference>
<evidence type="ECO:0000313" key="6">
    <source>
        <dbReference type="EMBL" id="KAA9154597.1"/>
    </source>
</evidence>
<evidence type="ECO:0000256" key="1">
    <source>
        <dbReference type="ARBA" id="ARBA00023015"/>
    </source>
</evidence>
<dbReference type="InterPro" id="IPR036271">
    <property type="entry name" value="Tet_transcr_reg_TetR-rel_C_sf"/>
</dbReference>
<dbReference type="SUPFAM" id="SSF46689">
    <property type="entry name" value="Homeodomain-like"/>
    <property type="match status" value="1"/>
</dbReference>
<dbReference type="InterPro" id="IPR001647">
    <property type="entry name" value="HTH_TetR"/>
</dbReference>
<keyword evidence="3" id="KW-0804">Transcription</keyword>
<feature type="DNA-binding region" description="H-T-H motif" evidence="4">
    <location>
        <begin position="27"/>
        <end position="46"/>
    </location>
</feature>
<sequence>MGTGDPRQRLIASAVTLLTEEGVEAVTLRRIARTAGVSHGAPLRHFAGRTELLSAVAREGFTELGEAELPTATPRERLLAACRQYLDFAQRNPAMFELMFRRDLVDTDDLVKVNGAVFSRFTELVRAAQSAGWRADTDTDALATSLWAALHGLAALSLWGGVTQREVATTLEVTLSTYLD</sequence>
<dbReference type="InterPro" id="IPR009057">
    <property type="entry name" value="Homeodomain-like_sf"/>
</dbReference>
<dbReference type="Proteomes" id="UP000319769">
    <property type="component" value="Unassembled WGS sequence"/>
</dbReference>
<evidence type="ECO:0000259" key="5">
    <source>
        <dbReference type="PROSITE" id="PS50977"/>
    </source>
</evidence>
<protein>
    <submittedName>
        <fullName evidence="6">TetR/AcrR family transcriptional regulator</fullName>
    </submittedName>
</protein>
<dbReference type="SUPFAM" id="SSF48498">
    <property type="entry name" value="Tetracyclin repressor-like, C-terminal domain"/>
    <property type="match status" value="1"/>
</dbReference>
<dbReference type="PRINTS" id="PR00455">
    <property type="entry name" value="HTHTETR"/>
</dbReference>
<dbReference type="RefSeq" id="WP_144756739.1">
    <property type="nucleotide sequence ID" value="NZ_VMNW02000064.1"/>
</dbReference>
<evidence type="ECO:0000256" key="3">
    <source>
        <dbReference type="ARBA" id="ARBA00023163"/>
    </source>
</evidence>
<dbReference type="InterPro" id="IPR050109">
    <property type="entry name" value="HTH-type_TetR-like_transc_reg"/>
</dbReference>
<dbReference type="GO" id="GO:0000976">
    <property type="term" value="F:transcription cis-regulatory region binding"/>
    <property type="evidence" value="ECO:0007669"/>
    <property type="project" value="TreeGrafter"/>
</dbReference>
<evidence type="ECO:0000313" key="7">
    <source>
        <dbReference type="Proteomes" id="UP000319769"/>
    </source>
</evidence>
<name>A0A5N0UTN5_9PSEU</name>
<dbReference type="PANTHER" id="PTHR30055:SF220">
    <property type="entry name" value="TETR-FAMILY REGULATORY PROTEIN"/>
    <property type="match status" value="1"/>
</dbReference>
<reference evidence="6" key="1">
    <citation type="submission" date="2019-09" db="EMBL/GenBank/DDBJ databases">
        <authorList>
            <person name="Teo W.F.A."/>
            <person name="Duangmal K."/>
        </authorList>
    </citation>
    <scope>NUCLEOTIDE SEQUENCE [LARGE SCALE GENOMIC DNA]</scope>
    <source>
        <strain evidence="6">K81G1</strain>
    </source>
</reference>
<comment type="caution">
    <text evidence="6">The sequence shown here is derived from an EMBL/GenBank/DDBJ whole genome shotgun (WGS) entry which is preliminary data.</text>
</comment>